<gene>
    <name evidence="2" type="ORF">DU000_10355</name>
</gene>
<feature type="transmembrane region" description="Helical" evidence="1">
    <location>
        <begin position="95"/>
        <end position="115"/>
    </location>
</feature>
<dbReference type="AlphaFoldDB" id="A0A368L029"/>
<evidence type="ECO:0000313" key="2">
    <source>
        <dbReference type="EMBL" id="RCS56744.1"/>
    </source>
</evidence>
<dbReference type="OrthoDB" id="5438043at2"/>
<feature type="transmembrane region" description="Helical" evidence="1">
    <location>
        <begin position="122"/>
        <end position="140"/>
    </location>
</feature>
<dbReference type="Proteomes" id="UP000252357">
    <property type="component" value="Unassembled WGS sequence"/>
</dbReference>
<keyword evidence="1" id="KW-1133">Transmembrane helix</keyword>
<dbReference type="EMBL" id="QPGB01000005">
    <property type="protein sequence ID" value="RCS56744.1"/>
    <property type="molecule type" value="Genomic_DNA"/>
</dbReference>
<sequence>MQYSSDVKNDIINALANGKEVTLHEQRITVSITDANGVTTTSSPTAGYVIFDPDSGSQAWMIEGGQNGAAVVIGYILTILRILALVLLLLSAPAIILQAIALINFILGIVSVLITCGASGNYGAIIPLIWASLFVSALSLEVSRAFTGLMSGLMGMFTGLSGGLEVYVGRSLAWPN</sequence>
<comment type="caution">
    <text evidence="2">The sequence shown here is derived from an EMBL/GenBank/DDBJ whole genome shotgun (WGS) entry which is preliminary data.</text>
</comment>
<keyword evidence="3" id="KW-1185">Reference proteome</keyword>
<accession>A0A368L029</accession>
<keyword evidence="1" id="KW-0812">Transmembrane</keyword>
<organism evidence="2 3">
    <name type="scientific">Parvibium lacunae</name>
    <dbReference type="NCBI Taxonomy" id="1888893"/>
    <lineage>
        <taxon>Bacteria</taxon>
        <taxon>Pseudomonadati</taxon>
        <taxon>Pseudomonadota</taxon>
        <taxon>Betaproteobacteria</taxon>
        <taxon>Burkholderiales</taxon>
        <taxon>Alcaligenaceae</taxon>
        <taxon>Parvibium</taxon>
    </lineage>
</organism>
<name>A0A368L029_9BURK</name>
<reference evidence="2 3" key="1">
    <citation type="journal article" date="2018" name="Int. J. Syst. Evol. Microbiol.">
        <title>Parvibium lacunae gen. nov., sp. nov., a new member of the family Alcaligenaceae isolated from a freshwater pond.</title>
        <authorList>
            <person name="Chen W.M."/>
            <person name="Xie P.B."/>
            <person name="Hsu M.Y."/>
            <person name="Sheu S.Y."/>
        </authorList>
    </citation>
    <scope>NUCLEOTIDE SEQUENCE [LARGE SCALE GENOMIC DNA]</scope>
    <source>
        <strain evidence="2 3">KMB9</strain>
    </source>
</reference>
<feature type="transmembrane region" description="Helical" evidence="1">
    <location>
        <begin position="146"/>
        <end position="168"/>
    </location>
</feature>
<protein>
    <submittedName>
        <fullName evidence="2">Uncharacterized protein</fullName>
    </submittedName>
</protein>
<feature type="transmembrane region" description="Helical" evidence="1">
    <location>
        <begin position="68"/>
        <end position="89"/>
    </location>
</feature>
<proteinExistence type="predicted"/>
<evidence type="ECO:0000313" key="3">
    <source>
        <dbReference type="Proteomes" id="UP000252357"/>
    </source>
</evidence>
<evidence type="ECO:0000256" key="1">
    <source>
        <dbReference type="SAM" id="Phobius"/>
    </source>
</evidence>
<keyword evidence="1" id="KW-0472">Membrane</keyword>